<proteinExistence type="predicted"/>
<keyword evidence="2" id="KW-1133">Transmembrane helix</keyword>
<keyword evidence="4" id="KW-1185">Reference proteome</keyword>
<evidence type="ECO:0000256" key="2">
    <source>
        <dbReference type="SAM" id="Phobius"/>
    </source>
</evidence>
<feature type="compositionally biased region" description="Low complexity" evidence="1">
    <location>
        <begin position="1"/>
        <end position="10"/>
    </location>
</feature>
<evidence type="ECO:0000313" key="3">
    <source>
        <dbReference type="EMBL" id="WVZ77447.1"/>
    </source>
</evidence>
<accession>A0AAQ3TUP0</accession>
<reference evidence="3 4" key="1">
    <citation type="submission" date="2024-02" db="EMBL/GenBank/DDBJ databases">
        <title>High-quality chromosome-scale genome assembly of Pensacola bahiagrass (Paspalum notatum Flugge var. saurae).</title>
        <authorList>
            <person name="Vega J.M."/>
            <person name="Podio M."/>
            <person name="Orjuela J."/>
            <person name="Siena L.A."/>
            <person name="Pessino S.C."/>
            <person name="Combes M.C."/>
            <person name="Mariac C."/>
            <person name="Albertini E."/>
            <person name="Pupilli F."/>
            <person name="Ortiz J.P.A."/>
            <person name="Leblanc O."/>
        </authorList>
    </citation>
    <scope>NUCLEOTIDE SEQUENCE [LARGE SCALE GENOMIC DNA]</scope>
    <source>
        <strain evidence="3">R1</strain>
        <tissue evidence="3">Leaf</tissue>
    </source>
</reference>
<keyword evidence="2" id="KW-0812">Transmembrane</keyword>
<feature type="region of interest" description="Disordered" evidence="1">
    <location>
        <begin position="1"/>
        <end position="20"/>
    </location>
</feature>
<keyword evidence="2" id="KW-0472">Membrane</keyword>
<gene>
    <name evidence="3" type="ORF">U9M48_025311</name>
</gene>
<sequence>MPPTSSSSSQSRRHESSSRRAARLLLCPAARVLPIAIAGLLMPQAASTYVALHRRA</sequence>
<evidence type="ECO:0000256" key="1">
    <source>
        <dbReference type="SAM" id="MobiDB-lite"/>
    </source>
</evidence>
<dbReference type="EMBL" id="CP144749">
    <property type="protein sequence ID" value="WVZ77447.1"/>
    <property type="molecule type" value="Genomic_DNA"/>
</dbReference>
<protein>
    <submittedName>
        <fullName evidence="3">Uncharacterized protein</fullName>
    </submittedName>
</protein>
<evidence type="ECO:0000313" key="4">
    <source>
        <dbReference type="Proteomes" id="UP001341281"/>
    </source>
</evidence>
<dbReference type="Proteomes" id="UP001341281">
    <property type="component" value="Chromosome 05"/>
</dbReference>
<dbReference type="AlphaFoldDB" id="A0AAQ3TUP0"/>
<feature type="transmembrane region" description="Helical" evidence="2">
    <location>
        <begin position="21"/>
        <end position="42"/>
    </location>
</feature>
<organism evidence="3 4">
    <name type="scientific">Paspalum notatum var. saurae</name>
    <dbReference type="NCBI Taxonomy" id="547442"/>
    <lineage>
        <taxon>Eukaryota</taxon>
        <taxon>Viridiplantae</taxon>
        <taxon>Streptophyta</taxon>
        <taxon>Embryophyta</taxon>
        <taxon>Tracheophyta</taxon>
        <taxon>Spermatophyta</taxon>
        <taxon>Magnoliopsida</taxon>
        <taxon>Liliopsida</taxon>
        <taxon>Poales</taxon>
        <taxon>Poaceae</taxon>
        <taxon>PACMAD clade</taxon>
        <taxon>Panicoideae</taxon>
        <taxon>Andropogonodae</taxon>
        <taxon>Paspaleae</taxon>
        <taxon>Paspalinae</taxon>
        <taxon>Paspalum</taxon>
    </lineage>
</organism>
<name>A0AAQ3TUP0_PASNO</name>